<accession>A0A2J8A3E5</accession>
<keyword evidence="3" id="KW-1185">Reference proteome</keyword>
<gene>
    <name evidence="2" type="ORF">TSOC_006536</name>
</gene>
<evidence type="ECO:0000313" key="2">
    <source>
        <dbReference type="EMBL" id="PNH07034.1"/>
    </source>
</evidence>
<evidence type="ECO:0000256" key="1">
    <source>
        <dbReference type="SAM" id="MobiDB-lite"/>
    </source>
</evidence>
<comment type="caution">
    <text evidence="2">The sequence shown here is derived from an EMBL/GenBank/DDBJ whole genome shotgun (WGS) entry which is preliminary data.</text>
</comment>
<dbReference type="Proteomes" id="UP000236333">
    <property type="component" value="Unassembled WGS sequence"/>
</dbReference>
<name>A0A2J8A3E5_9CHLO</name>
<organism evidence="2 3">
    <name type="scientific">Tetrabaena socialis</name>
    <dbReference type="NCBI Taxonomy" id="47790"/>
    <lineage>
        <taxon>Eukaryota</taxon>
        <taxon>Viridiplantae</taxon>
        <taxon>Chlorophyta</taxon>
        <taxon>core chlorophytes</taxon>
        <taxon>Chlorophyceae</taxon>
        <taxon>CS clade</taxon>
        <taxon>Chlamydomonadales</taxon>
        <taxon>Tetrabaenaceae</taxon>
        <taxon>Tetrabaena</taxon>
    </lineage>
</organism>
<dbReference type="AlphaFoldDB" id="A0A2J8A3E5"/>
<evidence type="ECO:0000313" key="3">
    <source>
        <dbReference type="Proteomes" id="UP000236333"/>
    </source>
</evidence>
<feature type="region of interest" description="Disordered" evidence="1">
    <location>
        <begin position="63"/>
        <end position="105"/>
    </location>
</feature>
<proteinExistence type="predicted"/>
<sequence>MLLGRCRQVVVLVEQVVLQRQQPCARTGQYGNRGSAADAMVASRLPYSTAMLETCVTTTRRVLPSSRAARPASGEAAVAGSGRHQRRAQPLRRARRTHGPSTDSTIVCPGCSTSAKADARLKTSCEATKNTTEPMPALRGGGPCAASPRRARWGWRPRDGANCLPGV</sequence>
<feature type="compositionally biased region" description="Basic residues" evidence="1">
    <location>
        <begin position="83"/>
        <end position="98"/>
    </location>
</feature>
<protein>
    <submittedName>
        <fullName evidence="2">Uncharacterized protein</fullName>
    </submittedName>
</protein>
<reference evidence="2 3" key="1">
    <citation type="journal article" date="2017" name="Mol. Biol. Evol.">
        <title>The 4-celled Tetrabaena socialis nuclear genome reveals the essential components for genetic control of cell number at the origin of multicellularity in the volvocine lineage.</title>
        <authorList>
            <person name="Featherston J."/>
            <person name="Arakaki Y."/>
            <person name="Hanschen E.R."/>
            <person name="Ferris P.J."/>
            <person name="Michod R.E."/>
            <person name="Olson B.J.S.C."/>
            <person name="Nozaki H."/>
            <person name="Durand P.M."/>
        </authorList>
    </citation>
    <scope>NUCLEOTIDE SEQUENCE [LARGE SCALE GENOMIC DNA]</scope>
    <source>
        <strain evidence="2 3">NIES-571</strain>
    </source>
</reference>
<dbReference type="EMBL" id="PGGS01000202">
    <property type="protein sequence ID" value="PNH07034.1"/>
    <property type="molecule type" value="Genomic_DNA"/>
</dbReference>